<feature type="compositionally biased region" description="Low complexity" evidence="1">
    <location>
        <begin position="102"/>
        <end position="126"/>
    </location>
</feature>
<feature type="compositionally biased region" description="Polar residues" evidence="1">
    <location>
        <begin position="166"/>
        <end position="175"/>
    </location>
</feature>
<dbReference type="InterPro" id="IPR036034">
    <property type="entry name" value="PDZ_sf"/>
</dbReference>
<dbReference type="PANTHER" id="PTHR11324:SF16">
    <property type="entry name" value="PDZ DOMAIN-CONTAINING PROTEIN 2"/>
    <property type="match status" value="1"/>
</dbReference>
<feature type="domain" description="PDZ" evidence="2">
    <location>
        <begin position="479"/>
        <end position="551"/>
    </location>
</feature>
<dbReference type="CDD" id="cd06763">
    <property type="entry name" value="PDZ7_PDZD2-PDZ4_hPro-IL-16-like"/>
    <property type="match status" value="1"/>
</dbReference>
<comment type="caution">
    <text evidence="3">The sequence shown here is derived from an EMBL/GenBank/DDBJ whole genome shotgun (WGS) entry which is preliminary data.</text>
</comment>
<organism evidence="3 4">
    <name type="scientific">Araneus ventricosus</name>
    <name type="common">Orbweaver spider</name>
    <name type="synonym">Epeira ventricosa</name>
    <dbReference type="NCBI Taxonomy" id="182803"/>
    <lineage>
        <taxon>Eukaryota</taxon>
        <taxon>Metazoa</taxon>
        <taxon>Ecdysozoa</taxon>
        <taxon>Arthropoda</taxon>
        <taxon>Chelicerata</taxon>
        <taxon>Arachnida</taxon>
        <taxon>Araneae</taxon>
        <taxon>Araneomorphae</taxon>
        <taxon>Entelegynae</taxon>
        <taxon>Araneoidea</taxon>
        <taxon>Araneidae</taxon>
        <taxon>Araneus</taxon>
    </lineage>
</organism>
<feature type="compositionally biased region" description="Basic and acidic residues" evidence="1">
    <location>
        <begin position="251"/>
        <end position="261"/>
    </location>
</feature>
<evidence type="ECO:0000313" key="4">
    <source>
        <dbReference type="Proteomes" id="UP000499080"/>
    </source>
</evidence>
<evidence type="ECO:0000313" key="3">
    <source>
        <dbReference type="EMBL" id="GBM39004.1"/>
    </source>
</evidence>
<keyword evidence="4" id="KW-1185">Reference proteome</keyword>
<accession>A0A4Y2FHD7</accession>
<dbReference type="SMART" id="SM00228">
    <property type="entry name" value="PDZ"/>
    <property type="match status" value="2"/>
</dbReference>
<name>A0A4Y2FHD7_ARAVE</name>
<dbReference type="Gene3D" id="2.30.42.10">
    <property type="match status" value="2"/>
</dbReference>
<dbReference type="Pfam" id="PF00595">
    <property type="entry name" value="PDZ"/>
    <property type="match status" value="2"/>
</dbReference>
<protein>
    <submittedName>
        <fullName evidence="3">Pro-interleukin-16</fullName>
    </submittedName>
</protein>
<evidence type="ECO:0000256" key="1">
    <source>
        <dbReference type="SAM" id="MobiDB-lite"/>
    </source>
</evidence>
<evidence type="ECO:0000259" key="2">
    <source>
        <dbReference type="PROSITE" id="PS50106"/>
    </source>
</evidence>
<feature type="compositionally biased region" description="Basic and acidic residues" evidence="1">
    <location>
        <begin position="279"/>
        <end position="292"/>
    </location>
</feature>
<dbReference type="SUPFAM" id="SSF50156">
    <property type="entry name" value="PDZ domain-like"/>
    <property type="match status" value="2"/>
</dbReference>
<feature type="compositionally biased region" description="Basic and acidic residues" evidence="1">
    <location>
        <begin position="177"/>
        <end position="190"/>
    </location>
</feature>
<sequence>MCGCVGAWIFIACRLNETRVSTEITFLGYASRNEIPEIEVDLRPKRLSQQQTVLRASIEPSGSVQKFKALAEKWEQRSDVISPPPPPVISTAPPMPKKDSRSNSISTSFFSSSTTSTTVIKGKGSTLPPSLMPRNTSSSFSSERKAPPFSRVASSGSRSSPESCSQETPESNGWSHSYEETVRAVRRDSEGSSSGSSKTTLKEEEDEATDSSLSHKTVEPITPDTQAPVALSNGHRNSSAKSSIDSWNNEPRNRRGADFSRSDWSSRTASYAAKTSVSDIRRSFENGTKEAEQPPLPKKSPAPVSRAPAAVTSTPPVASPRRPSPAVREEEEEEVQDEEVRKLVSEAERQLQAEGAGGQFSVLPVLLRREGMDGGSVGITLAGGADYEVKEITVHKVIAGSIADRDGRVLKGDRVMSINGRDVRGVSHGEALHILKAPNPRVLLVLARGVHVQHPSKSVTEIKKQPAPVQSHRDGQVLFVELQKDQTGVGFSIEGGKDSPQGDRPLLIKRIFKGGSADKEGHLEEGDEILSINRHSVTNMTRTEAWNFLKKLPEGSVQLEIRKSGAFS</sequence>
<dbReference type="OrthoDB" id="42382at2759"/>
<reference evidence="3 4" key="1">
    <citation type="journal article" date="2019" name="Sci. Rep.">
        <title>Orb-weaving spider Araneus ventricosus genome elucidates the spidroin gene catalogue.</title>
        <authorList>
            <person name="Kono N."/>
            <person name="Nakamura H."/>
            <person name="Ohtoshi R."/>
            <person name="Moran D.A.P."/>
            <person name="Shinohara A."/>
            <person name="Yoshida Y."/>
            <person name="Fujiwara M."/>
            <person name="Mori M."/>
            <person name="Tomita M."/>
            <person name="Arakawa K."/>
        </authorList>
    </citation>
    <scope>NUCLEOTIDE SEQUENCE [LARGE SCALE GENOMIC DNA]</scope>
</reference>
<feature type="compositionally biased region" description="Polar residues" evidence="1">
    <location>
        <begin position="262"/>
        <end position="278"/>
    </location>
</feature>
<dbReference type="PROSITE" id="PS50106">
    <property type="entry name" value="PDZ"/>
    <property type="match status" value="2"/>
</dbReference>
<feature type="domain" description="PDZ" evidence="2">
    <location>
        <begin position="364"/>
        <end position="450"/>
    </location>
</feature>
<proteinExistence type="predicted"/>
<feature type="compositionally biased region" description="Low complexity" evidence="1">
    <location>
        <begin position="150"/>
        <end position="165"/>
    </location>
</feature>
<gene>
    <name evidence="3" type="primary">IL16</name>
    <name evidence="3" type="ORF">AVEN_70187_1</name>
</gene>
<dbReference type="AlphaFoldDB" id="A0A4Y2FHD7"/>
<dbReference type="Proteomes" id="UP000499080">
    <property type="component" value="Unassembled WGS sequence"/>
</dbReference>
<feature type="region of interest" description="Disordered" evidence="1">
    <location>
        <begin position="75"/>
        <end position="339"/>
    </location>
</feature>
<feature type="compositionally biased region" description="Polar residues" evidence="1">
    <location>
        <begin position="234"/>
        <end position="250"/>
    </location>
</feature>
<dbReference type="PANTHER" id="PTHR11324">
    <property type="entry name" value="IL16-RELATED"/>
    <property type="match status" value="1"/>
</dbReference>
<feature type="compositionally biased region" description="Low complexity" evidence="1">
    <location>
        <begin position="301"/>
        <end position="326"/>
    </location>
</feature>
<dbReference type="InterPro" id="IPR001478">
    <property type="entry name" value="PDZ"/>
</dbReference>
<dbReference type="EMBL" id="BGPR01000882">
    <property type="protein sequence ID" value="GBM39004.1"/>
    <property type="molecule type" value="Genomic_DNA"/>
</dbReference>